<gene>
    <name evidence="7" type="ORF">WL88_10125</name>
</gene>
<protein>
    <recommendedName>
        <fullName evidence="4">UDP-N-acetylglucosamine 2-epimerase (non-hydrolyzing)</fullName>
        <ecNumber evidence="4">5.1.3.14</ecNumber>
    </recommendedName>
</protein>
<comment type="catalytic activity">
    <reaction evidence="2">
        <text>UDP-N-acetyl-alpha-D-glucosamine = UDP-N-acetyl-alpha-D-mannosamine</text>
        <dbReference type="Rhea" id="RHEA:17213"/>
        <dbReference type="ChEBI" id="CHEBI:57705"/>
        <dbReference type="ChEBI" id="CHEBI:68623"/>
        <dbReference type="EC" id="5.1.3.14"/>
    </reaction>
</comment>
<accession>A0AAW3PK41</accession>
<evidence type="ECO:0000256" key="1">
    <source>
        <dbReference type="ARBA" id="ARBA00023235"/>
    </source>
</evidence>
<dbReference type="NCBIfam" id="TIGR00236">
    <property type="entry name" value="wecB"/>
    <property type="match status" value="1"/>
</dbReference>
<dbReference type="AlphaFoldDB" id="A0AAW3PK41"/>
<dbReference type="Pfam" id="PF02350">
    <property type="entry name" value="Epimerase_2"/>
    <property type="match status" value="1"/>
</dbReference>
<name>A0AAW3PK41_9BURK</name>
<dbReference type="PANTHER" id="PTHR43174:SF2">
    <property type="entry name" value="UDP-N-ACETYLGLUCOSAMINE 2-EPIMERASE"/>
    <property type="match status" value="1"/>
</dbReference>
<evidence type="ECO:0000256" key="3">
    <source>
        <dbReference type="ARBA" id="ARBA00038209"/>
    </source>
</evidence>
<sequence>MKVMVVIGTRPEVIKLAPVVEALRADAEVIVCATGQHREMLAQALGAFDIVPDINLDVMQPGQSLNALAARLLTQLDKAIAGARPDWILVQGDTTTAMCAALAAFHRGVRVGHVEAGLRTRDLASPFPEEANRSLIGRIASRHFAPTSLARQHLLDEGVPDESIVVAGNTVVDAIARVRANWSSALPADPLPPWRGAEQRHILVTCHRRENFGDVLDSICRVLRDLCARYADYRWVFPVHLNPAVREPVMRELAGIPNLSLIEPVDYPTSLYLISRSALVVSDSGGIQEEAPSFGVPVIVMRNHTERREGVDAGFATLAGQAPERIEQAVVEWLDSRSRRDALRNRPNPYGDGFASRRIVDSLLGRPIEAFGD</sequence>
<evidence type="ECO:0000313" key="7">
    <source>
        <dbReference type="EMBL" id="KWF57208.1"/>
    </source>
</evidence>
<dbReference type="PANTHER" id="PTHR43174">
    <property type="entry name" value="UDP-N-ACETYLGLUCOSAMINE 2-EPIMERASE"/>
    <property type="match status" value="1"/>
</dbReference>
<comment type="similarity">
    <text evidence="3 5">Belongs to the UDP-N-acetylglucosamine 2-epimerase family.</text>
</comment>
<dbReference type="Gene3D" id="3.40.50.2000">
    <property type="entry name" value="Glycogen Phosphorylase B"/>
    <property type="match status" value="2"/>
</dbReference>
<dbReference type="InterPro" id="IPR003331">
    <property type="entry name" value="UDP_GlcNAc_Epimerase_2_dom"/>
</dbReference>
<evidence type="ECO:0000256" key="5">
    <source>
        <dbReference type="RuleBase" id="RU003513"/>
    </source>
</evidence>
<dbReference type="RefSeq" id="WP_059509607.1">
    <property type="nucleotide sequence ID" value="NZ_LOXI01000028.1"/>
</dbReference>
<evidence type="ECO:0000256" key="4">
    <source>
        <dbReference type="ARBA" id="ARBA00038858"/>
    </source>
</evidence>
<comment type="caution">
    <text evidence="7">The sequence shown here is derived from an EMBL/GenBank/DDBJ whole genome shotgun (WGS) entry which is preliminary data.</text>
</comment>
<feature type="domain" description="UDP-N-acetylglucosamine 2-epimerase" evidence="6">
    <location>
        <begin position="24"/>
        <end position="363"/>
    </location>
</feature>
<evidence type="ECO:0000259" key="6">
    <source>
        <dbReference type="Pfam" id="PF02350"/>
    </source>
</evidence>
<dbReference type="EMBL" id="LPJV01000015">
    <property type="protein sequence ID" value="KWF57208.1"/>
    <property type="molecule type" value="Genomic_DNA"/>
</dbReference>
<dbReference type="EC" id="5.1.3.14" evidence="4"/>
<dbReference type="Proteomes" id="UP000063236">
    <property type="component" value="Unassembled WGS sequence"/>
</dbReference>
<dbReference type="SUPFAM" id="SSF53756">
    <property type="entry name" value="UDP-Glycosyltransferase/glycogen phosphorylase"/>
    <property type="match status" value="1"/>
</dbReference>
<dbReference type="GO" id="GO:0008761">
    <property type="term" value="F:UDP-N-acetylglucosamine 2-epimerase activity"/>
    <property type="evidence" value="ECO:0007669"/>
    <property type="project" value="UniProtKB-EC"/>
</dbReference>
<proteinExistence type="inferred from homology"/>
<evidence type="ECO:0000313" key="8">
    <source>
        <dbReference type="Proteomes" id="UP000063236"/>
    </source>
</evidence>
<dbReference type="CDD" id="cd03786">
    <property type="entry name" value="GTB_UDP-GlcNAc_2-Epimerase"/>
    <property type="match status" value="1"/>
</dbReference>
<keyword evidence="1 5" id="KW-0413">Isomerase</keyword>
<evidence type="ECO:0000256" key="2">
    <source>
        <dbReference type="ARBA" id="ARBA00036080"/>
    </source>
</evidence>
<reference evidence="7 8" key="1">
    <citation type="submission" date="2015-11" db="EMBL/GenBank/DDBJ databases">
        <title>Expanding the genomic diversity of Burkholderia species for the development of highly accurate diagnostics.</title>
        <authorList>
            <person name="Sahl J."/>
            <person name="Keim P."/>
            <person name="Wagner D."/>
        </authorList>
    </citation>
    <scope>NUCLEOTIDE SEQUENCE [LARGE SCALE GENOMIC DNA]</scope>
    <source>
        <strain evidence="7 8">MSMB378WGS</strain>
    </source>
</reference>
<dbReference type="InterPro" id="IPR029767">
    <property type="entry name" value="WecB-like"/>
</dbReference>
<organism evidence="7 8">
    <name type="scientific">Burkholderia diffusa</name>
    <dbReference type="NCBI Taxonomy" id="488732"/>
    <lineage>
        <taxon>Bacteria</taxon>
        <taxon>Pseudomonadati</taxon>
        <taxon>Pseudomonadota</taxon>
        <taxon>Betaproteobacteria</taxon>
        <taxon>Burkholderiales</taxon>
        <taxon>Burkholderiaceae</taxon>
        <taxon>Burkholderia</taxon>
        <taxon>Burkholderia cepacia complex</taxon>
    </lineage>
</organism>